<sequence>MWGSSTDTGRVRTLNEDALLAYPPIFLVADGMGGHEAGDVASRIVVDEFSLLVGRPFVGIEDVHECFSRAAARLRETLGTRSGGATVAGAAIAMYDDAAYWLVFNIGDSRVYRVSGGELEQVSVDHSVVQELMDAGEIDQEHASVHVDRHVVTRALETDSTPEPDYWMIPAGAHDRLLICSDGLTDELDDEKIHVGLTLIGDPQEAAESLVHAAVAAGGRDNVTAVVVDVATIWHGLSSDERTHSYDDDELPSTDPLAEWDEQTHGATRPRPRTVPA</sequence>
<dbReference type="PROSITE" id="PS51746">
    <property type="entry name" value="PPM_2"/>
    <property type="match status" value="1"/>
</dbReference>
<protein>
    <submittedName>
        <fullName evidence="3">Protein phosphatase</fullName>
    </submittedName>
</protein>
<dbReference type="Gene3D" id="3.60.40.10">
    <property type="entry name" value="PPM-type phosphatase domain"/>
    <property type="match status" value="1"/>
</dbReference>
<dbReference type="SMART" id="SM00332">
    <property type="entry name" value="PP2Cc"/>
    <property type="match status" value="1"/>
</dbReference>
<dbReference type="InterPro" id="IPR015655">
    <property type="entry name" value="PP2C"/>
</dbReference>
<dbReference type="Proteomes" id="UP000225548">
    <property type="component" value="Unassembled WGS sequence"/>
</dbReference>
<reference evidence="3 4" key="1">
    <citation type="submission" date="2017-10" db="EMBL/GenBank/DDBJ databases">
        <title>Sequencing the genomes of 1000 actinobacteria strains.</title>
        <authorList>
            <person name="Klenk H.-P."/>
        </authorList>
    </citation>
    <scope>NUCLEOTIDE SEQUENCE [LARGE SCALE GENOMIC DNA]</scope>
    <source>
        <strain evidence="3 4">DSM 18966</strain>
    </source>
</reference>
<organism evidence="3 4">
    <name type="scientific">Sanguibacter antarcticus</name>
    <dbReference type="NCBI Taxonomy" id="372484"/>
    <lineage>
        <taxon>Bacteria</taxon>
        <taxon>Bacillati</taxon>
        <taxon>Actinomycetota</taxon>
        <taxon>Actinomycetes</taxon>
        <taxon>Micrococcales</taxon>
        <taxon>Sanguibacteraceae</taxon>
        <taxon>Sanguibacter</taxon>
    </lineage>
</organism>
<dbReference type="AlphaFoldDB" id="A0A2A9E6J4"/>
<name>A0A2A9E6J4_9MICO</name>
<dbReference type="RefSeq" id="WP_245862441.1">
    <property type="nucleotide sequence ID" value="NZ_PDJG01000001.1"/>
</dbReference>
<feature type="compositionally biased region" description="Basic residues" evidence="1">
    <location>
        <begin position="268"/>
        <end position="277"/>
    </location>
</feature>
<feature type="region of interest" description="Disordered" evidence="1">
    <location>
        <begin position="241"/>
        <end position="277"/>
    </location>
</feature>
<comment type="caution">
    <text evidence="3">The sequence shown here is derived from an EMBL/GenBank/DDBJ whole genome shotgun (WGS) entry which is preliminary data.</text>
</comment>
<dbReference type="PANTHER" id="PTHR47992">
    <property type="entry name" value="PROTEIN PHOSPHATASE"/>
    <property type="match status" value="1"/>
</dbReference>
<dbReference type="SUPFAM" id="SSF81606">
    <property type="entry name" value="PP2C-like"/>
    <property type="match status" value="1"/>
</dbReference>
<dbReference type="GO" id="GO:0004722">
    <property type="term" value="F:protein serine/threonine phosphatase activity"/>
    <property type="evidence" value="ECO:0007669"/>
    <property type="project" value="InterPro"/>
</dbReference>
<gene>
    <name evidence="3" type="ORF">ATL42_2182</name>
</gene>
<dbReference type="EMBL" id="PDJG01000001">
    <property type="protein sequence ID" value="PFG34276.1"/>
    <property type="molecule type" value="Genomic_DNA"/>
</dbReference>
<evidence type="ECO:0000259" key="2">
    <source>
        <dbReference type="PROSITE" id="PS51746"/>
    </source>
</evidence>
<dbReference type="CDD" id="cd00143">
    <property type="entry name" value="PP2Cc"/>
    <property type="match status" value="1"/>
</dbReference>
<feature type="domain" description="PPM-type phosphatase" evidence="2">
    <location>
        <begin position="1"/>
        <end position="230"/>
    </location>
</feature>
<dbReference type="Pfam" id="PF13672">
    <property type="entry name" value="PP2C_2"/>
    <property type="match status" value="1"/>
</dbReference>
<dbReference type="SMART" id="SM00331">
    <property type="entry name" value="PP2C_SIG"/>
    <property type="match status" value="1"/>
</dbReference>
<keyword evidence="4" id="KW-1185">Reference proteome</keyword>
<evidence type="ECO:0000256" key="1">
    <source>
        <dbReference type="SAM" id="MobiDB-lite"/>
    </source>
</evidence>
<proteinExistence type="predicted"/>
<dbReference type="InterPro" id="IPR001932">
    <property type="entry name" value="PPM-type_phosphatase-like_dom"/>
</dbReference>
<accession>A0A2A9E6J4</accession>
<evidence type="ECO:0000313" key="3">
    <source>
        <dbReference type="EMBL" id="PFG34276.1"/>
    </source>
</evidence>
<evidence type="ECO:0000313" key="4">
    <source>
        <dbReference type="Proteomes" id="UP000225548"/>
    </source>
</evidence>
<dbReference type="InterPro" id="IPR036457">
    <property type="entry name" value="PPM-type-like_dom_sf"/>
</dbReference>